<name>A0A930YVV4_9FLAO</name>
<sequence length="133" mass="15534">MEQEKLIVLYDGSCGFCNFWVEWILRRDHRDRFVFASLQGETATAFLSERGLSRQQLSTLYLWKRGAYYYSKSQAALRIAKELPGPWPLLGALGILPVGLLDYLYDRVAENRNRLLKDHCFMPTAKEREKFLP</sequence>
<dbReference type="AlphaFoldDB" id="A0A930YVV4"/>
<dbReference type="InterPro" id="IPR007263">
    <property type="entry name" value="DCC1-like"/>
</dbReference>
<comment type="caution">
    <text evidence="1">The sequence shown here is derived from an EMBL/GenBank/DDBJ whole genome shotgun (WGS) entry which is preliminary data.</text>
</comment>
<dbReference type="PANTHER" id="PTHR33639">
    <property type="entry name" value="THIOL-DISULFIDE OXIDOREDUCTASE DCC"/>
    <property type="match status" value="1"/>
</dbReference>
<accession>A0A930YVV4</accession>
<dbReference type="EMBL" id="JADKYY010000005">
    <property type="protein sequence ID" value="MBF5027274.1"/>
    <property type="molecule type" value="Genomic_DNA"/>
</dbReference>
<dbReference type="PANTHER" id="PTHR33639:SF2">
    <property type="entry name" value="DUF393 DOMAIN-CONTAINING PROTEIN"/>
    <property type="match status" value="1"/>
</dbReference>
<proteinExistence type="predicted"/>
<dbReference type="InterPro" id="IPR052927">
    <property type="entry name" value="DCC_oxidoreductase"/>
</dbReference>
<keyword evidence="2" id="KW-1185">Reference proteome</keyword>
<dbReference type="Pfam" id="PF04134">
    <property type="entry name" value="DCC1-like"/>
    <property type="match status" value="1"/>
</dbReference>
<gene>
    <name evidence="1" type="ORF">IC612_05625</name>
</gene>
<organism evidence="1 2">
    <name type="scientific">Planobacterium oryzisoli</name>
    <dbReference type="NCBI Taxonomy" id="2771435"/>
    <lineage>
        <taxon>Bacteria</taxon>
        <taxon>Pseudomonadati</taxon>
        <taxon>Bacteroidota</taxon>
        <taxon>Flavobacteriia</taxon>
        <taxon>Flavobacteriales</taxon>
        <taxon>Weeksellaceae</taxon>
        <taxon>Chryseobacterium group</taxon>
        <taxon>Chryseobacterium</taxon>
    </lineage>
</organism>
<evidence type="ECO:0000313" key="2">
    <source>
        <dbReference type="Proteomes" id="UP000694480"/>
    </source>
</evidence>
<reference evidence="1" key="1">
    <citation type="submission" date="2020-11" db="EMBL/GenBank/DDBJ databases">
        <title>Genome seq and assembly of Planobacterium sp.</title>
        <authorList>
            <person name="Chhetri G."/>
        </authorList>
    </citation>
    <scope>NUCLEOTIDE SEQUENCE</scope>
    <source>
        <strain evidence="1">GCR5</strain>
    </source>
</reference>
<dbReference type="Proteomes" id="UP000694480">
    <property type="component" value="Unassembled WGS sequence"/>
</dbReference>
<protein>
    <submittedName>
        <fullName evidence="1">DUF393 domain-containing protein</fullName>
    </submittedName>
</protein>
<dbReference type="GO" id="GO:0015035">
    <property type="term" value="F:protein-disulfide reductase activity"/>
    <property type="evidence" value="ECO:0007669"/>
    <property type="project" value="InterPro"/>
</dbReference>
<evidence type="ECO:0000313" key="1">
    <source>
        <dbReference type="EMBL" id="MBF5027274.1"/>
    </source>
</evidence>